<dbReference type="Pfam" id="PF14632">
    <property type="entry name" value="SPT6_acidic"/>
    <property type="match status" value="1"/>
</dbReference>
<dbReference type="PANTHER" id="PTHR10145:SF6">
    <property type="entry name" value="TRANSCRIPTION ELONGATION FACTOR SPT6"/>
    <property type="match status" value="1"/>
</dbReference>
<feature type="compositionally biased region" description="Acidic residues" evidence="1">
    <location>
        <begin position="161"/>
        <end position="171"/>
    </location>
</feature>
<gene>
    <name evidence="3" type="ORF">T310_7159</name>
</gene>
<protein>
    <recommendedName>
        <fullName evidence="2">Spt6 acidic N-terminal domain-containing protein</fullName>
    </recommendedName>
</protein>
<evidence type="ECO:0000259" key="2">
    <source>
        <dbReference type="Pfam" id="PF14632"/>
    </source>
</evidence>
<dbReference type="InterPro" id="IPR028083">
    <property type="entry name" value="Spt6_acidic_N_dom"/>
</dbReference>
<dbReference type="AlphaFoldDB" id="A0A0F4YLY3"/>
<dbReference type="InterPro" id="IPR017072">
    <property type="entry name" value="TF_Spt6"/>
</dbReference>
<dbReference type="GO" id="GO:0031491">
    <property type="term" value="F:nucleosome binding"/>
    <property type="evidence" value="ECO:0007669"/>
    <property type="project" value="TreeGrafter"/>
</dbReference>
<feature type="compositionally biased region" description="Acidic residues" evidence="1">
    <location>
        <begin position="138"/>
        <end position="152"/>
    </location>
</feature>
<feature type="compositionally biased region" description="Basic and acidic residues" evidence="1">
    <location>
        <begin position="275"/>
        <end position="284"/>
    </location>
</feature>
<evidence type="ECO:0000256" key="1">
    <source>
        <dbReference type="SAM" id="MobiDB-lite"/>
    </source>
</evidence>
<accession>A0A0F4YLY3</accession>
<dbReference type="GO" id="GO:0008023">
    <property type="term" value="C:transcription elongation factor complex"/>
    <property type="evidence" value="ECO:0007669"/>
    <property type="project" value="TreeGrafter"/>
</dbReference>
<feature type="region of interest" description="Disordered" evidence="1">
    <location>
        <begin position="107"/>
        <end position="284"/>
    </location>
</feature>
<reference evidence="3 4" key="1">
    <citation type="submission" date="2015-04" db="EMBL/GenBank/DDBJ databases">
        <authorList>
            <person name="Heijne W.H."/>
            <person name="Fedorova N.D."/>
            <person name="Nierman W.C."/>
            <person name="Vollebregt A.W."/>
            <person name="Zhao Z."/>
            <person name="Wu L."/>
            <person name="Kumar M."/>
            <person name="Stam H."/>
            <person name="van den Berg M.A."/>
            <person name="Pel H.J."/>
        </authorList>
    </citation>
    <scope>NUCLEOTIDE SEQUENCE [LARGE SCALE GENOMIC DNA]</scope>
    <source>
        <strain evidence="3 4">CBS 393.64</strain>
    </source>
</reference>
<dbReference type="EMBL" id="LASV01000407">
    <property type="protein sequence ID" value="KKA18871.1"/>
    <property type="molecule type" value="Genomic_DNA"/>
</dbReference>
<proteinExistence type="predicted"/>
<feature type="compositionally biased region" description="Basic and acidic residues" evidence="1">
    <location>
        <begin position="249"/>
        <end position="262"/>
    </location>
</feature>
<sequence length="284" mass="32680">MAARDPLRFVRPISVDDSRHPPRASRLFCSEGKTTSEQVEHSPELLALTQPSFHLSPSLTGTVLSTWLRVSRLFWCPSIVLLSGNGAEQTEKTTGIMSANELVEGEALLDEENDVEYDEETGEVNEDETGVAAGAYDDSSEEDEDLDDDEEAAREIREGFIVDEDEEELEEREQRRRERKKRRREEREREDEALDEEDLYLIGEHNPDFQPPTGTEFKRLKRGHKGDADRQASQGIDDMFKSDEEEEADYGRPSDRRRAIHDEMDDFIEEDVFSDEERARAHED</sequence>
<keyword evidence="4" id="KW-1185">Reference proteome</keyword>
<feature type="non-terminal residue" evidence="3">
    <location>
        <position position="284"/>
    </location>
</feature>
<comment type="caution">
    <text evidence="3">The sequence shown here is derived from an EMBL/GenBank/DDBJ whole genome shotgun (WGS) entry which is preliminary data.</text>
</comment>
<dbReference type="GO" id="GO:0042393">
    <property type="term" value="F:histone binding"/>
    <property type="evidence" value="ECO:0007669"/>
    <property type="project" value="TreeGrafter"/>
</dbReference>
<dbReference type="PANTHER" id="PTHR10145">
    <property type="entry name" value="TRANSCRIPTION ELONGATION FACTOR SPT6"/>
    <property type="match status" value="1"/>
</dbReference>
<dbReference type="Proteomes" id="UP000053958">
    <property type="component" value="Unassembled WGS sequence"/>
</dbReference>
<feature type="compositionally biased region" description="Acidic residues" evidence="1">
    <location>
        <begin position="263"/>
        <end position="274"/>
    </location>
</feature>
<dbReference type="STRING" id="1408163.A0A0F4YLY3"/>
<dbReference type="GO" id="GO:0034728">
    <property type="term" value="P:nucleosome organization"/>
    <property type="evidence" value="ECO:0007669"/>
    <property type="project" value="TreeGrafter"/>
</dbReference>
<name>A0A0F4YLY3_RASE3</name>
<dbReference type="GeneID" id="25319435"/>
<feature type="compositionally biased region" description="Acidic residues" evidence="1">
    <location>
        <begin position="107"/>
        <end position="129"/>
    </location>
</feature>
<feature type="domain" description="Spt6 acidic N-terminal" evidence="2">
    <location>
        <begin position="138"/>
        <end position="225"/>
    </location>
</feature>
<organism evidence="3 4">
    <name type="scientific">Rasamsonia emersonii (strain ATCC 16479 / CBS 393.64 / IMI 116815)</name>
    <dbReference type="NCBI Taxonomy" id="1408163"/>
    <lineage>
        <taxon>Eukaryota</taxon>
        <taxon>Fungi</taxon>
        <taxon>Dikarya</taxon>
        <taxon>Ascomycota</taxon>
        <taxon>Pezizomycotina</taxon>
        <taxon>Eurotiomycetes</taxon>
        <taxon>Eurotiomycetidae</taxon>
        <taxon>Eurotiales</taxon>
        <taxon>Trichocomaceae</taxon>
        <taxon>Rasamsonia</taxon>
    </lineage>
</organism>
<evidence type="ECO:0000313" key="4">
    <source>
        <dbReference type="Proteomes" id="UP000053958"/>
    </source>
</evidence>
<evidence type="ECO:0000313" key="3">
    <source>
        <dbReference type="EMBL" id="KKA18871.1"/>
    </source>
</evidence>
<feature type="compositionally biased region" description="Acidic residues" evidence="1">
    <location>
        <begin position="188"/>
        <end position="199"/>
    </location>
</feature>
<dbReference type="GO" id="GO:0140673">
    <property type="term" value="P:transcription elongation-coupled chromatin remodeling"/>
    <property type="evidence" value="ECO:0007669"/>
    <property type="project" value="InterPro"/>
</dbReference>
<dbReference type="RefSeq" id="XP_013325483.1">
    <property type="nucleotide sequence ID" value="XM_013470029.1"/>
</dbReference>